<dbReference type="InterPro" id="IPR050109">
    <property type="entry name" value="HTH-type_TetR-like_transc_reg"/>
</dbReference>
<dbReference type="PANTHER" id="PTHR30055">
    <property type="entry name" value="HTH-TYPE TRANSCRIPTIONAL REGULATOR RUTR"/>
    <property type="match status" value="1"/>
</dbReference>
<dbReference type="InterPro" id="IPR001647">
    <property type="entry name" value="HTH_TetR"/>
</dbReference>
<keyword evidence="1" id="KW-0805">Transcription regulation</keyword>
<dbReference type="Proteomes" id="UP000092713">
    <property type="component" value="Unassembled WGS sequence"/>
</dbReference>
<reference evidence="6 7" key="1">
    <citation type="submission" date="2016-04" db="EMBL/GenBank/DDBJ databases">
        <title>Draft genome sequence of Janthinobacterium psychrotolerans sp. nov., isolated from freshwater sediments in Denmark.</title>
        <authorList>
            <person name="Gong X."/>
            <person name="Skrivergaard S."/>
            <person name="Korsgaard B.S."/>
            <person name="Schreiber L."/>
            <person name="Marshall I.P."/>
            <person name="Finster K."/>
            <person name="Schramm A."/>
        </authorList>
    </citation>
    <scope>NUCLEOTIDE SEQUENCE [LARGE SCALE GENOMIC DNA]</scope>
    <source>
        <strain evidence="6 7">S3-2</strain>
    </source>
</reference>
<sequence length="281" mass="32222">MLRLTRMVKLKRLGAISLRYNQGRFAPPPSLRYLAAPFLHCLLGMHLSTHFNFEQFQQMTPLDGVNIWEYILDRHAGRIGVKRRKPALENLERIFGATFRLANDVGFRAMSLRDLCRETGLSMGGLYGYITGKDQLAEMIEDVVRHATQALPQLFVDVKSPLDRLEAMIRSSIYLSEILQPWFYFVYMDSRVLQVEQRSMAKQSELYVQALLARTILEIRPQPQGDPTMLASHCLALFQDWYVKRWKYRAAKVSVDDFADSTVRTVRGYLVGRISGTAGPA</sequence>
<name>A0A1A7C1M7_9BURK</name>
<feature type="domain" description="HTH tetR-type" evidence="5">
    <location>
        <begin position="88"/>
        <end position="148"/>
    </location>
</feature>
<dbReference type="PATRIC" id="fig|1747903.4.peg.1766"/>
<dbReference type="EMBL" id="LOCQ01000058">
    <property type="protein sequence ID" value="OBV38223.1"/>
    <property type="molecule type" value="Genomic_DNA"/>
</dbReference>
<evidence type="ECO:0000256" key="2">
    <source>
        <dbReference type="ARBA" id="ARBA00023125"/>
    </source>
</evidence>
<comment type="caution">
    <text evidence="6">The sequence shown here is derived from an EMBL/GenBank/DDBJ whole genome shotgun (WGS) entry which is preliminary data.</text>
</comment>
<feature type="DNA-binding region" description="H-T-H motif" evidence="4">
    <location>
        <begin position="111"/>
        <end position="130"/>
    </location>
</feature>
<evidence type="ECO:0000256" key="1">
    <source>
        <dbReference type="ARBA" id="ARBA00023015"/>
    </source>
</evidence>
<evidence type="ECO:0000256" key="4">
    <source>
        <dbReference type="PROSITE-ProRule" id="PRU00335"/>
    </source>
</evidence>
<gene>
    <name evidence="6" type="ORF">ASR47_1005177</name>
</gene>
<evidence type="ECO:0000256" key="3">
    <source>
        <dbReference type="ARBA" id="ARBA00023163"/>
    </source>
</evidence>
<dbReference type="InterPro" id="IPR009057">
    <property type="entry name" value="Homeodomain-like_sf"/>
</dbReference>
<proteinExistence type="predicted"/>
<evidence type="ECO:0000313" key="7">
    <source>
        <dbReference type="Proteomes" id="UP000092713"/>
    </source>
</evidence>
<dbReference type="AlphaFoldDB" id="A0A1A7C1M7"/>
<keyword evidence="7" id="KW-1185">Reference proteome</keyword>
<dbReference type="PANTHER" id="PTHR30055:SF240">
    <property type="entry name" value="HTH-TYPE TRANSCRIPTIONAL REGULATOR ACRR"/>
    <property type="match status" value="1"/>
</dbReference>
<evidence type="ECO:0000313" key="6">
    <source>
        <dbReference type="EMBL" id="OBV38223.1"/>
    </source>
</evidence>
<dbReference type="Gene3D" id="1.10.357.10">
    <property type="entry name" value="Tetracycline Repressor, domain 2"/>
    <property type="match status" value="1"/>
</dbReference>
<dbReference type="PROSITE" id="PS50977">
    <property type="entry name" value="HTH_TETR_2"/>
    <property type="match status" value="1"/>
</dbReference>
<protein>
    <submittedName>
        <fullName evidence="6">DNA-binding transcriptional regulator, AcrR family</fullName>
    </submittedName>
</protein>
<dbReference type="GO" id="GO:0000976">
    <property type="term" value="F:transcription cis-regulatory region binding"/>
    <property type="evidence" value="ECO:0007669"/>
    <property type="project" value="TreeGrafter"/>
</dbReference>
<dbReference type="Pfam" id="PF00440">
    <property type="entry name" value="TetR_N"/>
    <property type="match status" value="1"/>
</dbReference>
<accession>A0A1A7C1M7</accession>
<keyword evidence="3" id="KW-0804">Transcription</keyword>
<dbReference type="SUPFAM" id="SSF46689">
    <property type="entry name" value="Homeodomain-like"/>
    <property type="match status" value="1"/>
</dbReference>
<keyword evidence="2 4" id="KW-0238">DNA-binding</keyword>
<evidence type="ECO:0000259" key="5">
    <source>
        <dbReference type="PROSITE" id="PS50977"/>
    </source>
</evidence>
<dbReference type="GO" id="GO:0003700">
    <property type="term" value="F:DNA-binding transcription factor activity"/>
    <property type="evidence" value="ECO:0007669"/>
    <property type="project" value="TreeGrafter"/>
</dbReference>
<dbReference type="STRING" id="1747903.ASR47_1005177"/>
<organism evidence="6 7">
    <name type="scientific">Janthinobacterium psychrotolerans</name>
    <dbReference type="NCBI Taxonomy" id="1747903"/>
    <lineage>
        <taxon>Bacteria</taxon>
        <taxon>Pseudomonadati</taxon>
        <taxon>Pseudomonadota</taxon>
        <taxon>Betaproteobacteria</taxon>
        <taxon>Burkholderiales</taxon>
        <taxon>Oxalobacteraceae</taxon>
        <taxon>Janthinobacterium</taxon>
    </lineage>
</organism>